<comment type="subcellular location">
    <subcellularLocation>
        <location evidence="1">Membrane</location>
        <topology evidence="1">Single-pass membrane protein</topology>
    </subcellularLocation>
    <subcellularLocation>
        <location evidence="2">Mitochondrion membrane</location>
    </subcellularLocation>
</comment>
<keyword evidence="6" id="KW-0496">Mitochondrion</keyword>
<dbReference type="GO" id="GO:0033617">
    <property type="term" value="P:mitochondrial respiratory chain complex IV assembly"/>
    <property type="evidence" value="ECO:0007669"/>
    <property type="project" value="InterPro"/>
</dbReference>
<evidence type="ECO:0008006" key="10">
    <source>
        <dbReference type="Google" id="ProtNLM"/>
    </source>
</evidence>
<keyword evidence="3" id="KW-0812">Transmembrane</keyword>
<dbReference type="InterPro" id="IPR018625">
    <property type="entry name" value="Pet100"/>
</dbReference>
<evidence type="ECO:0000256" key="6">
    <source>
        <dbReference type="ARBA" id="ARBA00023128"/>
    </source>
</evidence>
<proteinExistence type="evidence at transcript level"/>
<evidence type="ECO:0000313" key="9">
    <source>
        <dbReference type="EMBL" id="JAG89840.1"/>
    </source>
</evidence>
<dbReference type="PANTHER" id="PTHR33968">
    <property type="entry name" value="PROTEIN PET100 HOMOLOG, MITOCHONDRIAL"/>
    <property type="match status" value="1"/>
</dbReference>
<organism evidence="9">
    <name type="scientific">Amblyomma americanum</name>
    <name type="common">Lone star tick</name>
    <dbReference type="NCBI Taxonomy" id="6943"/>
    <lineage>
        <taxon>Eukaryota</taxon>
        <taxon>Metazoa</taxon>
        <taxon>Ecdysozoa</taxon>
        <taxon>Arthropoda</taxon>
        <taxon>Chelicerata</taxon>
        <taxon>Arachnida</taxon>
        <taxon>Acari</taxon>
        <taxon>Parasitiformes</taxon>
        <taxon>Ixodida</taxon>
        <taxon>Ixodoidea</taxon>
        <taxon>Ixodidae</taxon>
        <taxon>Amblyomminae</taxon>
        <taxon>Amblyomma</taxon>
    </lineage>
</organism>
<dbReference type="Pfam" id="PF09803">
    <property type="entry name" value="Pet100"/>
    <property type="match status" value="1"/>
</dbReference>
<keyword evidence="7" id="KW-0472">Membrane</keyword>
<evidence type="ECO:0000256" key="1">
    <source>
        <dbReference type="ARBA" id="ARBA00004167"/>
    </source>
</evidence>
<evidence type="ECO:0000256" key="7">
    <source>
        <dbReference type="ARBA" id="ARBA00023136"/>
    </source>
</evidence>
<accession>A0A0C9QYI9</accession>
<dbReference type="PANTHER" id="PTHR33968:SF1">
    <property type="entry name" value="PROTEIN PET100 HOMOLOG, MITOCHONDRIAL"/>
    <property type="match status" value="1"/>
</dbReference>
<evidence type="ECO:0000256" key="3">
    <source>
        <dbReference type="ARBA" id="ARBA00022692"/>
    </source>
</evidence>
<evidence type="ECO:0000256" key="2">
    <source>
        <dbReference type="ARBA" id="ARBA00004325"/>
    </source>
</evidence>
<dbReference type="GO" id="GO:0051082">
    <property type="term" value="F:unfolded protein binding"/>
    <property type="evidence" value="ECO:0007669"/>
    <property type="project" value="TreeGrafter"/>
</dbReference>
<protein>
    <recommendedName>
        <fullName evidence="10">Protein PET100 homolog, mitochondrial</fullName>
    </recommendedName>
</protein>
<name>A0A0C9QYI9_AMBAM</name>
<dbReference type="GO" id="GO:0005743">
    <property type="term" value="C:mitochondrial inner membrane"/>
    <property type="evidence" value="ECO:0007669"/>
    <property type="project" value="TreeGrafter"/>
</dbReference>
<evidence type="ECO:0000256" key="8">
    <source>
        <dbReference type="ARBA" id="ARBA00038077"/>
    </source>
</evidence>
<comment type="similarity">
    <text evidence="8">Belongs to the PET100 family.</text>
</comment>
<sequence>MGKWQLEIFKMSIYMAFPVGLFYFFNQPQFFEEWVTKKKRECFLAPDPASEQQLKDCINSFKNKKREELVKELEAVSTGSGGQNPSGS</sequence>
<keyword evidence="5" id="KW-1133">Transmembrane helix</keyword>
<keyword evidence="4" id="KW-0809">Transit peptide</keyword>
<reference evidence="9" key="1">
    <citation type="journal article" date="2015" name="PLoS ONE">
        <title>An Insight into the Sialome of the Lone Star Tick, Amblyomma americanum, with a Glimpse on Its Time Dependent Gene Expression.</title>
        <authorList>
            <person name="Karim S."/>
            <person name="Ribeiro J.M."/>
        </authorList>
    </citation>
    <scope>NUCLEOTIDE SEQUENCE</scope>
    <source>
        <tissue evidence="9">Salivary gland</tissue>
    </source>
</reference>
<evidence type="ECO:0000256" key="4">
    <source>
        <dbReference type="ARBA" id="ARBA00022946"/>
    </source>
</evidence>
<dbReference type="AlphaFoldDB" id="A0A0C9QYI9"/>
<dbReference type="EMBL" id="GBZX01002900">
    <property type="protein sequence ID" value="JAG89840.1"/>
    <property type="molecule type" value="mRNA"/>
</dbReference>
<evidence type="ECO:0000256" key="5">
    <source>
        <dbReference type="ARBA" id="ARBA00022989"/>
    </source>
</evidence>